<name>A0A7Y0HNW5_9CLOT</name>
<dbReference type="AlphaFoldDB" id="A0A7Y0HNW5"/>
<evidence type="ECO:0000313" key="2">
    <source>
        <dbReference type="Proteomes" id="UP000537131"/>
    </source>
</evidence>
<accession>A0A7Y0HNW5</accession>
<organism evidence="1 2">
    <name type="scientific">Clostridium muellerianum</name>
    <dbReference type="NCBI Taxonomy" id="2716538"/>
    <lineage>
        <taxon>Bacteria</taxon>
        <taxon>Bacillati</taxon>
        <taxon>Bacillota</taxon>
        <taxon>Clostridia</taxon>
        <taxon>Eubacteriales</taxon>
        <taxon>Clostridiaceae</taxon>
        <taxon>Clostridium</taxon>
    </lineage>
</organism>
<proteinExistence type="predicted"/>
<dbReference type="Proteomes" id="UP000537131">
    <property type="component" value="Unassembled WGS sequence"/>
</dbReference>
<gene>
    <name evidence="1" type="ORF">HBE96_10265</name>
</gene>
<evidence type="ECO:0000313" key="1">
    <source>
        <dbReference type="EMBL" id="NMM63077.1"/>
    </source>
</evidence>
<comment type="caution">
    <text evidence="1">The sequence shown here is derived from an EMBL/GenBank/DDBJ whole genome shotgun (WGS) entry which is preliminary data.</text>
</comment>
<keyword evidence="2" id="KW-1185">Reference proteome</keyword>
<sequence length="195" mass="22853">MAKCILCNKKIKFSRKCPALNEIICSTCCGSKKESEIQCTNNCNYLVEGQIKENKKQIMQLVKESFNNEFEDIYQDEKILRLVAPFEQFMFEKYYNHKDVTDEFVSCCYTKIYYYLDGRGSIYTFNEIEKDIFDEFNRIAEKTKMPIESQKLILLRMMKSVDSMTGGMFGNRMYLELLRNNFTGTGVVAEVMGKM</sequence>
<protein>
    <submittedName>
        <fullName evidence="1">Uncharacterized protein</fullName>
    </submittedName>
</protein>
<dbReference type="RefSeq" id="WP_169297676.1">
    <property type="nucleotide sequence ID" value="NZ_JABBNI010000017.1"/>
</dbReference>
<dbReference type="EMBL" id="JABBNI010000017">
    <property type="protein sequence ID" value="NMM63077.1"/>
    <property type="molecule type" value="Genomic_DNA"/>
</dbReference>
<reference evidence="1 2" key="1">
    <citation type="submission" date="2020-06" db="EMBL/GenBank/DDBJ databases">
        <title>Complete Genome Sequence of Clostridium muelleri sp. nov. P21T, an Acid-Alcohol Producing Acetogen Isolated from Old Hay.</title>
        <authorList>
            <person name="Duncan K.E."/>
            <person name="Tanner R.S."/>
        </authorList>
    </citation>
    <scope>NUCLEOTIDE SEQUENCE [LARGE SCALE GENOMIC DNA]</scope>
    <source>
        <strain evidence="1 2">P21</strain>
    </source>
</reference>